<evidence type="ECO:0000313" key="5">
    <source>
        <dbReference type="EMBL" id="KAF2494644.1"/>
    </source>
</evidence>
<dbReference type="AlphaFoldDB" id="A0A6A6QR42"/>
<accession>A0A6A6QR42</accession>
<name>A0A6A6QR42_9PEZI</name>
<dbReference type="OrthoDB" id="292964at2759"/>
<proteinExistence type="inferred from homology"/>
<dbReference type="PROSITE" id="PS50235">
    <property type="entry name" value="USP_3"/>
    <property type="match status" value="1"/>
</dbReference>
<evidence type="ECO:0000313" key="6">
    <source>
        <dbReference type="Proteomes" id="UP000799750"/>
    </source>
</evidence>
<dbReference type="SUPFAM" id="SSF54001">
    <property type="entry name" value="Cysteine proteinases"/>
    <property type="match status" value="1"/>
</dbReference>
<dbReference type="EMBL" id="MU004190">
    <property type="protein sequence ID" value="KAF2494644.1"/>
    <property type="molecule type" value="Genomic_DNA"/>
</dbReference>
<feature type="compositionally biased region" description="Polar residues" evidence="2">
    <location>
        <begin position="189"/>
        <end position="203"/>
    </location>
</feature>
<dbReference type="InterPro" id="IPR038765">
    <property type="entry name" value="Papain-like_cys_pep_sf"/>
</dbReference>
<dbReference type="PANTHER" id="PTHR21646">
    <property type="entry name" value="UBIQUITIN CARBOXYL-TERMINAL HYDROLASE"/>
    <property type="match status" value="1"/>
</dbReference>
<protein>
    <submittedName>
        <fullName evidence="5">Cysteine proteinase</fullName>
    </submittedName>
</protein>
<feature type="compositionally biased region" description="Pro residues" evidence="2">
    <location>
        <begin position="324"/>
        <end position="339"/>
    </location>
</feature>
<dbReference type="GO" id="GO:0016579">
    <property type="term" value="P:protein deubiquitination"/>
    <property type="evidence" value="ECO:0007669"/>
    <property type="project" value="InterPro"/>
</dbReference>
<feature type="compositionally biased region" description="Polar residues" evidence="2">
    <location>
        <begin position="288"/>
        <end position="298"/>
    </location>
</feature>
<sequence length="1123" mass="125824">MSVAAPPPPTGPRNAMNGHGYDAPTAGEGGWRGSSAAGGDGRGPSGALPYFQDIVATAQETVDSFRGASIIGQVDKAQAAFNSAKMMLQHSRRPDRAFQEFLIAFTILSEVIPANPRYVDFQSSRGPRYRQLQELTKEIRLHHERFQKIKDIIQNDNKRNGTQSARRPVGRPSSRGVDNVSGNYRPITPNGQTNYSMQSTRHSLPSAPAPVSRDDELMFPQRPSLEVPADNANGRSSPSGSSDSHRSRPFVHPKPHNLHGRSLGSNGIPPSNVSADPLMERFTRLRPTPQTIDTTSPPSAGALSAQMPSPTEYTSSTRPSGPRDMPPPPSLPPPHPPKLPLNTRLAASMPKEPSPTYSPARNLSTPANINPPRSTARSMVGSAGRSNSLVSNVSVYPTSTNGDIDSYFPSTNSSQTPVPVRRKSLHVPRELDISAEKLYDYTRMHSVLLIDVRDREEFDEGHIYVNNIMCVEPTALEEGKSAEQLQDRLVLSPDEEQNMFERRNEYDLVVYYDESTSSTAFLTKPPRNDQEVALKRLFDTLYEFNSDKPLQRPPILLMGGIHAWTDLLGNTALKTSNTAALVASGHTKPARAIRRVPMARNGVRPNIQRRRDYAPMDPEEERRLLEEARRDRPALERQSMDNIGEEEIESPIYRTTSDFLRRYPDPAEIEHQSMIYPPPRKPVPNNYTAPAIPSVPSRPPPSVPRVSYSGVHERQAAPQGRATQLPAYVSPSYHPQYRLPKTGLHNFGVTCYMNSTIQCLNATSPLTQLFLSNEYLRSIQRENWKGTRGLMSETFATLVQNLWGKDHRPIRPSSFRKICARFNSEWGIDRQQDAKEFLEFVLDSFHEDLNTVWAKPPLHQLTPADELAREHLPRPYAAKIEWRRYTHREQSVVGDLFAGQHASQLSCTVCGTTSTTYEAFWSISVEIPKDRPADLRDCLRSYCAQERLSGDEVWKCPRCKVDREATKKLTITRAPEFLVIHFKRFSASHTERARKIRTPIEFPLHGLDLAPFTLPPLKPEDEDYIIAHAKEGAQNLANLKGDSAMNGPYVYNAYGVIRHMGNTLSSGHYTALVKDKGKGVWREFNDEKATDFDPDRLSALSRLQNENAYIVFYERDKSPGGVF</sequence>
<dbReference type="InterPro" id="IPR050185">
    <property type="entry name" value="Ub_carboxyl-term_hydrolase"/>
</dbReference>
<evidence type="ECO:0000259" key="3">
    <source>
        <dbReference type="PROSITE" id="PS50206"/>
    </source>
</evidence>
<feature type="compositionally biased region" description="Gly residues" evidence="2">
    <location>
        <begin position="27"/>
        <end position="43"/>
    </location>
</feature>
<gene>
    <name evidence="5" type="ORF">BU16DRAFT_511167</name>
</gene>
<dbReference type="PANTHER" id="PTHR21646:SF23">
    <property type="entry name" value="UBIQUITIN CARBOXYL-TERMINAL HYDROLASE USP2"/>
    <property type="match status" value="1"/>
</dbReference>
<dbReference type="Proteomes" id="UP000799750">
    <property type="component" value="Unassembled WGS sequence"/>
</dbReference>
<keyword evidence="6" id="KW-1185">Reference proteome</keyword>
<feature type="compositionally biased region" description="Polar residues" evidence="2">
    <location>
        <begin position="355"/>
        <end position="377"/>
    </location>
</feature>
<evidence type="ECO:0000256" key="2">
    <source>
        <dbReference type="SAM" id="MobiDB-lite"/>
    </source>
</evidence>
<feature type="compositionally biased region" description="Polar residues" evidence="2">
    <location>
        <begin position="263"/>
        <end position="274"/>
    </location>
</feature>
<dbReference type="Gene3D" id="3.90.70.10">
    <property type="entry name" value="Cysteine proteinases"/>
    <property type="match status" value="1"/>
</dbReference>
<dbReference type="InterPro" id="IPR028889">
    <property type="entry name" value="USP"/>
</dbReference>
<dbReference type="Gene3D" id="3.40.250.10">
    <property type="entry name" value="Rhodanese-like domain"/>
    <property type="match status" value="1"/>
</dbReference>
<feature type="region of interest" description="Disordered" evidence="2">
    <location>
        <begin position="153"/>
        <end position="383"/>
    </location>
</feature>
<feature type="compositionally biased region" description="Polar residues" evidence="2">
    <location>
        <begin position="306"/>
        <end position="318"/>
    </location>
</feature>
<dbReference type="InterPro" id="IPR001394">
    <property type="entry name" value="Peptidase_C19_UCH"/>
</dbReference>
<dbReference type="CDD" id="cd02674">
    <property type="entry name" value="Peptidase_C19R"/>
    <property type="match status" value="1"/>
</dbReference>
<dbReference type="Pfam" id="PF00443">
    <property type="entry name" value="UCH"/>
    <property type="match status" value="1"/>
</dbReference>
<feature type="domain" description="Rhodanese" evidence="3">
    <location>
        <begin position="443"/>
        <end position="463"/>
    </location>
</feature>
<feature type="region of interest" description="Disordered" evidence="2">
    <location>
        <begin position="1"/>
        <end position="43"/>
    </location>
</feature>
<dbReference type="InterPro" id="IPR001763">
    <property type="entry name" value="Rhodanese-like_dom"/>
</dbReference>
<feature type="domain" description="USP" evidence="4">
    <location>
        <begin position="742"/>
        <end position="1116"/>
    </location>
</feature>
<dbReference type="PROSITE" id="PS50206">
    <property type="entry name" value="RHODANESE_3"/>
    <property type="match status" value="1"/>
</dbReference>
<reference evidence="5" key="1">
    <citation type="journal article" date="2020" name="Stud. Mycol.">
        <title>101 Dothideomycetes genomes: a test case for predicting lifestyles and emergence of pathogens.</title>
        <authorList>
            <person name="Haridas S."/>
            <person name="Albert R."/>
            <person name="Binder M."/>
            <person name="Bloem J."/>
            <person name="Labutti K."/>
            <person name="Salamov A."/>
            <person name="Andreopoulos B."/>
            <person name="Baker S."/>
            <person name="Barry K."/>
            <person name="Bills G."/>
            <person name="Bluhm B."/>
            <person name="Cannon C."/>
            <person name="Castanera R."/>
            <person name="Culley D."/>
            <person name="Daum C."/>
            <person name="Ezra D."/>
            <person name="Gonzalez J."/>
            <person name="Henrissat B."/>
            <person name="Kuo A."/>
            <person name="Liang C."/>
            <person name="Lipzen A."/>
            <person name="Lutzoni F."/>
            <person name="Magnuson J."/>
            <person name="Mondo S."/>
            <person name="Nolan M."/>
            <person name="Ohm R."/>
            <person name="Pangilinan J."/>
            <person name="Park H.-J."/>
            <person name="Ramirez L."/>
            <person name="Alfaro M."/>
            <person name="Sun H."/>
            <person name="Tritt A."/>
            <person name="Yoshinaga Y."/>
            <person name="Zwiers L.-H."/>
            <person name="Turgeon B."/>
            <person name="Goodwin S."/>
            <person name="Spatafora J."/>
            <person name="Crous P."/>
            <person name="Grigoriev I."/>
        </authorList>
    </citation>
    <scope>NUCLEOTIDE SEQUENCE</scope>
    <source>
        <strain evidence="5">CBS 269.34</strain>
    </source>
</reference>
<evidence type="ECO:0000256" key="1">
    <source>
        <dbReference type="ARBA" id="ARBA00009085"/>
    </source>
</evidence>
<comment type="similarity">
    <text evidence="1">Belongs to the peptidase C19 family.</text>
</comment>
<dbReference type="GO" id="GO:0004843">
    <property type="term" value="F:cysteine-type deubiquitinase activity"/>
    <property type="evidence" value="ECO:0007669"/>
    <property type="project" value="InterPro"/>
</dbReference>
<organism evidence="5 6">
    <name type="scientific">Lophium mytilinum</name>
    <dbReference type="NCBI Taxonomy" id="390894"/>
    <lineage>
        <taxon>Eukaryota</taxon>
        <taxon>Fungi</taxon>
        <taxon>Dikarya</taxon>
        <taxon>Ascomycota</taxon>
        <taxon>Pezizomycotina</taxon>
        <taxon>Dothideomycetes</taxon>
        <taxon>Pleosporomycetidae</taxon>
        <taxon>Mytilinidiales</taxon>
        <taxon>Mytilinidiaceae</taxon>
        <taxon>Lophium</taxon>
    </lineage>
</organism>
<dbReference type="InterPro" id="IPR036873">
    <property type="entry name" value="Rhodanese-like_dom_sf"/>
</dbReference>
<feature type="compositionally biased region" description="Basic residues" evidence="2">
    <location>
        <begin position="247"/>
        <end position="259"/>
    </location>
</feature>
<dbReference type="SUPFAM" id="SSF52821">
    <property type="entry name" value="Rhodanese/Cell cycle control phosphatase"/>
    <property type="match status" value="1"/>
</dbReference>
<evidence type="ECO:0000259" key="4">
    <source>
        <dbReference type="PROSITE" id="PS50235"/>
    </source>
</evidence>
<dbReference type="Pfam" id="PF00581">
    <property type="entry name" value="Rhodanese"/>
    <property type="match status" value="1"/>
</dbReference>
<feature type="compositionally biased region" description="Pro residues" evidence="2">
    <location>
        <begin position="1"/>
        <end position="11"/>
    </location>
</feature>